<feature type="compositionally biased region" description="Low complexity" evidence="5">
    <location>
        <begin position="166"/>
        <end position="187"/>
    </location>
</feature>
<feature type="compositionally biased region" description="Gly residues" evidence="5">
    <location>
        <begin position="188"/>
        <end position="197"/>
    </location>
</feature>
<dbReference type="EMBL" id="CAJOAY010000284">
    <property type="protein sequence ID" value="CAF3616476.1"/>
    <property type="molecule type" value="Genomic_DNA"/>
</dbReference>
<dbReference type="Proteomes" id="UP000663891">
    <property type="component" value="Unassembled WGS sequence"/>
</dbReference>
<dbReference type="PROSITE" id="PS50082">
    <property type="entry name" value="WD_REPEATS_2"/>
    <property type="match status" value="2"/>
</dbReference>
<comment type="caution">
    <text evidence="6">The sequence shown here is derived from an EMBL/GenBank/DDBJ whole genome shotgun (WGS) entry which is preliminary data.</text>
</comment>
<dbReference type="SUPFAM" id="SSF50978">
    <property type="entry name" value="WD40 repeat-like"/>
    <property type="match status" value="1"/>
</dbReference>
<feature type="compositionally biased region" description="Basic and acidic residues" evidence="5">
    <location>
        <begin position="274"/>
        <end position="301"/>
    </location>
</feature>
<feature type="compositionally biased region" description="Basic residues" evidence="5">
    <location>
        <begin position="852"/>
        <end position="867"/>
    </location>
</feature>
<feature type="compositionally biased region" description="Polar residues" evidence="5">
    <location>
        <begin position="220"/>
        <end position="234"/>
    </location>
</feature>
<dbReference type="InterPro" id="IPR015943">
    <property type="entry name" value="WD40/YVTN_repeat-like_dom_sf"/>
</dbReference>
<feature type="compositionally biased region" description="Basic residues" evidence="5">
    <location>
        <begin position="454"/>
        <end position="465"/>
    </location>
</feature>
<reference evidence="6" key="1">
    <citation type="submission" date="2021-02" db="EMBL/GenBank/DDBJ databases">
        <authorList>
            <person name="Nowell W R."/>
        </authorList>
    </citation>
    <scope>NUCLEOTIDE SEQUENCE</scope>
</reference>
<gene>
    <name evidence="7" type="ORF">OKA104_LOCUS7394</name>
    <name evidence="6" type="ORF">VCS650_LOCUS28181</name>
</gene>
<feature type="compositionally biased region" description="Acidic residues" evidence="5">
    <location>
        <begin position="711"/>
        <end position="725"/>
    </location>
</feature>
<name>A0A814ZXJ7_9BILA</name>
<evidence type="ECO:0000256" key="3">
    <source>
        <dbReference type="ARBA" id="ARBA00022737"/>
    </source>
</evidence>
<dbReference type="PANTHER" id="PTHR14091">
    <property type="entry name" value="PERIODIC TRYPTOPHAN PROTEIN 1"/>
    <property type="match status" value="1"/>
</dbReference>
<protein>
    <submittedName>
        <fullName evidence="6">Uncharacterized protein</fullName>
    </submittedName>
</protein>
<dbReference type="Pfam" id="PF00400">
    <property type="entry name" value="WD40"/>
    <property type="match status" value="3"/>
</dbReference>
<feature type="region of interest" description="Disordered" evidence="5">
    <location>
        <begin position="686"/>
        <end position="726"/>
    </location>
</feature>
<accession>A0A814ZXJ7</accession>
<dbReference type="PROSITE" id="PS00678">
    <property type="entry name" value="WD_REPEATS_1"/>
    <property type="match status" value="2"/>
</dbReference>
<dbReference type="PROSITE" id="PS50294">
    <property type="entry name" value="WD_REPEATS_REGION"/>
    <property type="match status" value="2"/>
</dbReference>
<dbReference type="PRINTS" id="PR00320">
    <property type="entry name" value="GPROTEINBRPT"/>
</dbReference>
<feature type="repeat" description="WD" evidence="4">
    <location>
        <begin position="1004"/>
        <end position="1046"/>
    </location>
</feature>
<evidence type="ECO:0000256" key="2">
    <source>
        <dbReference type="ARBA" id="ARBA00022574"/>
    </source>
</evidence>
<evidence type="ECO:0000256" key="5">
    <source>
        <dbReference type="SAM" id="MobiDB-lite"/>
    </source>
</evidence>
<feature type="compositionally biased region" description="Low complexity" evidence="5">
    <location>
        <begin position="198"/>
        <end position="219"/>
    </location>
</feature>
<feature type="region of interest" description="Disordered" evidence="5">
    <location>
        <begin position="530"/>
        <end position="572"/>
    </location>
</feature>
<proteinExistence type="predicted"/>
<dbReference type="Gene3D" id="2.130.10.10">
    <property type="entry name" value="YVTN repeat-like/Quinoprotein amine dehydrogenase"/>
    <property type="match status" value="1"/>
</dbReference>
<feature type="compositionally biased region" description="Low complexity" evidence="5">
    <location>
        <begin position="235"/>
        <end position="254"/>
    </location>
</feature>
<dbReference type="InterPro" id="IPR020472">
    <property type="entry name" value="WD40_PAC1"/>
</dbReference>
<keyword evidence="2 4" id="KW-0853">WD repeat</keyword>
<evidence type="ECO:0000256" key="4">
    <source>
        <dbReference type="PROSITE-ProRule" id="PRU00221"/>
    </source>
</evidence>
<dbReference type="OrthoDB" id="270624at2759"/>
<dbReference type="InterPro" id="IPR044285">
    <property type="entry name" value="PWP1"/>
</dbReference>
<dbReference type="EMBL" id="CAJNON010000409">
    <property type="protein sequence ID" value="CAF1248165.1"/>
    <property type="molecule type" value="Genomic_DNA"/>
</dbReference>
<dbReference type="PANTHER" id="PTHR14091:SF0">
    <property type="entry name" value="PERIODIC TRYPTOPHAN PROTEIN 1 HOMOLOG"/>
    <property type="match status" value="1"/>
</dbReference>
<keyword evidence="1" id="KW-0597">Phosphoprotein</keyword>
<feature type="repeat" description="WD" evidence="4">
    <location>
        <begin position="871"/>
        <end position="913"/>
    </location>
</feature>
<dbReference type="GO" id="GO:0005634">
    <property type="term" value="C:nucleus"/>
    <property type="evidence" value="ECO:0007669"/>
    <property type="project" value="TreeGrafter"/>
</dbReference>
<feature type="compositionally biased region" description="Low complexity" evidence="5">
    <location>
        <begin position="262"/>
        <end position="273"/>
    </location>
</feature>
<dbReference type="InterPro" id="IPR001680">
    <property type="entry name" value="WD40_rpt"/>
</dbReference>
<feature type="region of interest" description="Disordered" evidence="5">
    <location>
        <begin position="159"/>
        <end position="478"/>
    </location>
</feature>
<dbReference type="InterPro" id="IPR019775">
    <property type="entry name" value="WD40_repeat_CS"/>
</dbReference>
<feature type="compositionally biased region" description="Polar residues" evidence="5">
    <location>
        <begin position="390"/>
        <end position="413"/>
    </location>
</feature>
<keyword evidence="3" id="KW-0677">Repeat</keyword>
<dbReference type="Proteomes" id="UP000663881">
    <property type="component" value="Unassembled WGS sequence"/>
</dbReference>
<dbReference type="SMART" id="SM00320">
    <property type="entry name" value="WD40"/>
    <property type="match status" value="5"/>
</dbReference>
<feature type="region of interest" description="Disordered" evidence="5">
    <location>
        <begin position="852"/>
        <end position="872"/>
    </location>
</feature>
<feature type="compositionally biased region" description="Polar residues" evidence="5">
    <location>
        <begin position="530"/>
        <end position="547"/>
    </location>
</feature>
<sequence>MTTSPSSGLSPEAKEFVPLVQNSSISIPLYVDENTVASIYPSDQQPLMVQAIYPMLVTNSKGTDNIQFPEIEFHIQPSQQQQFHIDSCANIQQSSSLNGNSSSNTTSQIVLLPTTNSPAGYYPGPQIIYSPNEQVNAFYPIDYCEQPLINFSIQQPNQMNKSNRISSSQPQRPSSFRQQHTTYRPSSRGGGGGGNRGNGNPNNRNSYYDYNNRRNGSSYVSNSGRGNPSNSKRISSSYHQHDYNNYYHSSSRSRGYLPRSSQQQHQQQQQQQQQHDEHRKDHFDYYNHDNNDYRQSDHINEDGTPFEFRPEDFPSLPINNNQQSDNKTPTQSIASLNTKSASSWNEIVSASRRRSTSPQSIAPSQDQRSDRSRSFNNKLSINNERKLSNKIPNLQPTISKSPNRASKINSQDEQQQQQQQQRSSSLTNSDPPIIEHNNNTKLNDIKDDGFIQTKHQHRRLKRKNKIKEESTSFTEQSNEIESAPYALDDENAFPTLGQQIINPNNSELLSKSKIHQTCVSDMFNALSTSTQIKQQNSHSKPTTTTNDNHVDSKVIPKRSKGHEQPKARKSTKVKRILNKNTEENQKQSNLTVEKDIQNETDINTTNITEEDSDSLKIKLVSLEGVCMITTAIAKIYNVSSLDKLFDSHRSLLLILMDILSSVAWVKRGAAKATPIKFMPDEEELNSMIDKSGDHDDDDDDEQKTKDVEMDVEKDDENGNPDDEDNVIIPGVGPIGMYASNRDDPLLEIKDDGEDSDAEDFLIRPDDNLIVAAHIEDDTSSLEVYVYNDKEGYLYVHHDILMLNMPLCLTWFDYDVNDGNTGNYVAVGSMEGMIELFDVDLVDQMEPLYTFGKKPKKKKSKKSSKKTNNKSGEGHDAAVLDLSWNKLVRQIIASSSADATVALWDLSQMKMALHLDKIHEKQIQSICWHPTEPQNLLSGSADKTVCLIDCRDANNKSSQHRWTFDSDIERVTWNIFDSNQYLASTENGYVYAMDIRQTTVPVFSLSAHDSAVTGLCLSPTVPGFLVTSSFDETVKIWDIENGGVTFIAERQFQTGQINTCIANPDFPFTFAIGGQSKGLQIWDCTENANVRSRFGTRAKFEMVEVVEETASAKPVVSAFPTTSPNVTSAVLKAQRKKSSKKK</sequence>
<evidence type="ECO:0000313" key="6">
    <source>
        <dbReference type="EMBL" id="CAF1248165.1"/>
    </source>
</evidence>
<dbReference type="AlphaFoldDB" id="A0A814ZXJ7"/>
<feature type="compositionally biased region" description="Polar residues" evidence="5">
    <location>
        <begin position="422"/>
        <end position="442"/>
    </location>
</feature>
<dbReference type="InterPro" id="IPR036322">
    <property type="entry name" value="WD40_repeat_dom_sf"/>
</dbReference>
<evidence type="ECO:0000313" key="8">
    <source>
        <dbReference type="Proteomes" id="UP000663891"/>
    </source>
</evidence>
<evidence type="ECO:0000313" key="7">
    <source>
        <dbReference type="EMBL" id="CAF3616476.1"/>
    </source>
</evidence>
<feature type="compositionally biased region" description="Polar residues" evidence="5">
    <location>
        <begin position="317"/>
        <end position="348"/>
    </location>
</feature>
<evidence type="ECO:0000256" key="1">
    <source>
        <dbReference type="ARBA" id="ARBA00022553"/>
    </source>
</evidence>
<dbReference type="GO" id="GO:0006364">
    <property type="term" value="P:rRNA processing"/>
    <property type="evidence" value="ECO:0007669"/>
    <property type="project" value="InterPro"/>
</dbReference>
<organism evidence="6 8">
    <name type="scientific">Adineta steineri</name>
    <dbReference type="NCBI Taxonomy" id="433720"/>
    <lineage>
        <taxon>Eukaryota</taxon>
        <taxon>Metazoa</taxon>
        <taxon>Spiralia</taxon>
        <taxon>Gnathifera</taxon>
        <taxon>Rotifera</taxon>
        <taxon>Eurotatoria</taxon>
        <taxon>Bdelloidea</taxon>
        <taxon>Adinetida</taxon>
        <taxon>Adinetidae</taxon>
        <taxon>Adineta</taxon>
    </lineage>
</organism>